<dbReference type="KEGG" id="vg:22807829"/>
<organism evidence="1 2">
    <name type="scientific">Salmonella phage LSPA1</name>
    <dbReference type="NCBI Taxonomy" id="1540823"/>
    <lineage>
        <taxon>Viruses</taxon>
        <taxon>Duplodnaviria</taxon>
        <taxon>Heunggongvirae</taxon>
        <taxon>Uroviricota</taxon>
        <taxon>Caudoviricetes</taxon>
        <taxon>Sarkviridae</taxon>
        <taxon>Guernseyvirinae</taxon>
        <taxon>Jerseyvirus</taxon>
        <taxon>Jerseyvirus LSPA1</taxon>
    </lineage>
</organism>
<gene>
    <name evidence="1" type="ORF">LSPA1_19</name>
</gene>
<evidence type="ECO:0000313" key="2">
    <source>
        <dbReference type="Proteomes" id="UP000029349"/>
    </source>
</evidence>
<evidence type="ECO:0000313" key="1">
    <source>
        <dbReference type="EMBL" id="AIM41117.1"/>
    </source>
</evidence>
<dbReference type="Gene3D" id="3.30.2000.20">
    <property type="match status" value="1"/>
</dbReference>
<proteinExistence type="predicted"/>
<dbReference type="GeneID" id="22807829"/>
<dbReference type="InterPro" id="IPR025395">
    <property type="entry name" value="Phage_tail_terminator-like"/>
</dbReference>
<evidence type="ECO:0008006" key="3">
    <source>
        <dbReference type="Google" id="ProtNLM"/>
    </source>
</evidence>
<sequence>MMATYFEDLTKVFDTALVAFGTNNGIKVALENIDAPTSTDAPYLASYMLLSDTEQADLFWTEQRAGVYQVDINVGSTLGSAPVNRLADKLNVTFAAGNCFSRNEICAEVQSVSLGPLIVENGWAKRPLSINFIAFTARIR</sequence>
<dbReference type="Pfam" id="PF13554">
    <property type="entry name" value="Phage_tail_terminator_5"/>
    <property type="match status" value="1"/>
</dbReference>
<dbReference type="RefSeq" id="YP_009113166.1">
    <property type="nucleotide sequence ID" value="NC_026017.1"/>
</dbReference>
<dbReference type="EMBL" id="KM272358">
    <property type="protein sequence ID" value="AIM41117.1"/>
    <property type="molecule type" value="Genomic_DNA"/>
</dbReference>
<protein>
    <recommendedName>
        <fullName evidence="3">Tail protein</fullName>
    </recommendedName>
</protein>
<accession>A0A088F948</accession>
<dbReference type="Proteomes" id="UP000029349">
    <property type="component" value="Segment"/>
</dbReference>
<dbReference type="OrthoDB" id="12506at10239"/>
<reference evidence="1 2" key="1">
    <citation type="submission" date="2014-11" db="EMBL/GenBank/DDBJ databases">
        <title>Complete Genome Sequence of the Salmonella paratyphi A Bacteriophage LSPA1.</title>
        <authorList>
            <person name="Zeng W."/>
            <person name="Mao P."/>
            <person name="Hong Y."/>
            <person name="Feng M."/>
            <person name="Xu Z."/>
            <person name="Huang F."/>
            <person name="Jing S."/>
        </authorList>
    </citation>
    <scope>NUCLEOTIDE SEQUENCE [LARGE SCALE GENOMIC DNA]</scope>
</reference>
<name>A0A088F948_9CAUD</name>
<keyword evidence="2" id="KW-1185">Reference proteome</keyword>